<feature type="compositionally biased region" description="Polar residues" evidence="1">
    <location>
        <begin position="279"/>
        <end position="302"/>
    </location>
</feature>
<dbReference type="RefSeq" id="WP_006667360.1">
    <property type="nucleotide sequence ID" value="NZ_AOIP01000056.1"/>
</dbReference>
<dbReference type="AlphaFoldDB" id="M0AQC1"/>
<protein>
    <submittedName>
        <fullName evidence="2">Uncharacterized protein</fullName>
    </submittedName>
</protein>
<evidence type="ECO:0000256" key="1">
    <source>
        <dbReference type="SAM" id="MobiDB-lite"/>
    </source>
</evidence>
<feature type="region of interest" description="Disordered" evidence="1">
    <location>
        <begin position="259"/>
        <end position="318"/>
    </location>
</feature>
<name>M0AQC1_9EURY</name>
<proteinExistence type="predicted"/>
<evidence type="ECO:0000313" key="2">
    <source>
        <dbReference type="EMBL" id="ELY99568.1"/>
    </source>
</evidence>
<dbReference type="EMBL" id="AOIP01000056">
    <property type="protein sequence ID" value="ELY99568.1"/>
    <property type="molecule type" value="Genomic_DNA"/>
</dbReference>
<evidence type="ECO:0000313" key="3">
    <source>
        <dbReference type="Proteomes" id="UP000011591"/>
    </source>
</evidence>
<keyword evidence="3" id="KW-1185">Reference proteome</keyword>
<comment type="caution">
    <text evidence="2">The sequence shown here is derived from an EMBL/GenBank/DDBJ whole genome shotgun (WGS) entry which is preliminary data.</text>
</comment>
<gene>
    <name evidence="2" type="ORF">C480_19894</name>
</gene>
<organism evidence="2 3">
    <name type="scientific">Natrialba aegyptia DSM 13077</name>
    <dbReference type="NCBI Taxonomy" id="1227491"/>
    <lineage>
        <taxon>Archaea</taxon>
        <taxon>Methanobacteriati</taxon>
        <taxon>Methanobacteriota</taxon>
        <taxon>Stenosarchaea group</taxon>
        <taxon>Halobacteria</taxon>
        <taxon>Halobacteriales</taxon>
        <taxon>Natrialbaceae</taxon>
        <taxon>Natrialba</taxon>
    </lineage>
</organism>
<dbReference type="Proteomes" id="UP000011591">
    <property type="component" value="Unassembled WGS sequence"/>
</dbReference>
<reference evidence="2 3" key="1">
    <citation type="journal article" date="2014" name="PLoS Genet.">
        <title>Phylogenetically driven sequencing of extremely halophilic archaea reveals strategies for static and dynamic osmo-response.</title>
        <authorList>
            <person name="Becker E.A."/>
            <person name="Seitzer P.M."/>
            <person name="Tritt A."/>
            <person name="Larsen D."/>
            <person name="Krusor M."/>
            <person name="Yao A.I."/>
            <person name="Wu D."/>
            <person name="Madern D."/>
            <person name="Eisen J.A."/>
            <person name="Darling A.E."/>
            <person name="Facciotti M.T."/>
        </authorList>
    </citation>
    <scope>NUCLEOTIDE SEQUENCE [LARGE SCALE GENOMIC DNA]</scope>
    <source>
        <strain evidence="2 3">DSM 13077</strain>
    </source>
</reference>
<dbReference type="PATRIC" id="fig|1227491.4.peg.4009"/>
<sequence length="412" mass="46647">MSQQTASKSSLPISEDDWKELIVPYGKIKNKWDSIYDSELEDDFERTPGVKKLTLLCYYEYLDIDEKISKKEDALEKILDKNEKLKYDLYAVVYFSKYCITSPSTIKSCFDRCESLVDGTDYEDLYDDISESPDQVARAALLHFIDYNLLKDIIVLDHCHGQTPSTQATIGNSDKADKIVDEAGEIRDHMEQFEDRDIDIWHDFEHEGEHYVAISREIGDDVEQQVEENLEEAPAELVTLRTRDGRLEVMANSGKIASRARSGLGKSDQDFDIEMDPPSTDSNDVSGAISTLDSTEGDSPSEMTLRGLKNKNSPLHGSPTVEIRGESDISMAIEQLREEGYDLTESIGNVERFDVRYDGKTYNLYPEPAGSGSDDGGWIVKYGAQGLSDTERRDFEEQAEELLDIPVIYEKR</sequence>
<accession>M0AQC1</accession>